<name>A0ABQ7GAC5_DUNSA</name>
<accession>A0ABQ7GAC5</accession>
<reference evidence="2" key="1">
    <citation type="submission" date="2017-08" db="EMBL/GenBank/DDBJ databases">
        <authorList>
            <person name="Polle J.E."/>
            <person name="Barry K."/>
            <person name="Cushman J."/>
            <person name="Schmutz J."/>
            <person name="Tran D."/>
            <person name="Hathwaick L.T."/>
            <person name="Yim W.C."/>
            <person name="Jenkins J."/>
            <person name="Mckie-Krisberg Z.M."/>
            <person name="Prochnik S."/>
            <person name="Lindquist E."/>
            <person name="Dockter R.B."/>
            <person name="Adam C."/>
            <person name="Molina H."/>
            <person name="Bunkerborg J."/>
            <person name="Jin E."/>
            <person name="Buchheim M."/>
            <person name="Magnuson J."/>
        </authorList>
    </citation>
    <scope>NUCLEOTIDE SEQUENCE</scope>
    <source>
        <strain evidence="2">CCAP 19/18</strain>
    </source>
</reference>
<feature type="region of interest" description="Disordered" evidence="1">
    <location>
        <begin position="101"/>
        <end position="177"/>
    </location>
</feature>
<feature type="compositionally biased region" description="Low complexity" evidence="1">
    <location>
        <begin position="323"/>
        <end position="337"/>
    </location>
</feature>
<feature type="compositionally biased region" description="Polar residues" evidence="1">
    <location>
        <begin position="42"/>
        <end position="57"/>
    </location>
</feature>
<feature type="compositionally biased region" description="Pro residues" evidence="1">
    <location>
        <begin position="153"/>
        <end position="170"/>
    </location>
</feature>
<feature type="compositionally biased region" description="Basic and acidic residues" evidence="1">
    <location>
        <begin position="201"/>
        <end position="215"/>
    </location>
</feature>
<feature type="region of interest" description="Disordered" evidence="1">
    <location>
        <begin position="311"/>
        <end position="366"/>
    </location>
</feature>
<evidence type="ECO:0008006" key="4">
    <source>
        <dbReference type="Google" id="ProtNLM"/>
    </source>
</evidence>
<protein>
    <recommendedName>
        <fullName evidence="4">Encoded protein</fullName>
    </recommendedName>
</protein>
<comment type="caution">
    <text evidence="2">The sequence shown here is derived from an EMBL/GenBank/DDBJ whole genome shotgun (WGS) entry which is preliminary data.</text>
</comment>
<feature type="region of interest" description="Disordered" evidence="1">
    <location>
        <begin position="195"/>
        <end position="236"/>
    </location>
</feature>
<dbReference type="EMBL" id="MU069939">
    <property type="protein sequence ID" value="KAF5831553.1"/>
    <property type="molecule type" value="Genomic_DNA"/>
</dbReference>
<evidence type="ECO:0000256" key="1">
    <source>
        <dbReference type="SAM" id="MobiDB-lite"/>
    </source>
</evidence>
<gene>
    <name evidence="2" type="ORF">DUNSADRAFT_12966</name>
</gene>
<dbReference type="Proteomes" id="UP000815325">
    <property type="component" value="Unassembled WGS sequence"/>
</dbReference>
<feature type="region of interest" description="Disordered" evidence="1">
    <location>
        <begin position="262"/>
        <end position="294"/>
    </location>
</feature>
<proteinExistence type="predicted"/>
<feature type="region of interest" description="Disordered" evidence="1">
    <location>
        <begin position="17"/>
        <end position="86"/>
    </location>
</feature>
<feature type="compositionally biased region" description="Basic and acidic residues" evidence="1">
    <location>
        <begin position="222"/>
        <end position="231"/>
    </location>
</feature>
<organism evidence="2 3">
    <name type="scientific">Dunaliella salina</name>
    <name type="common">Green alga</name>
    <name type="synonym">Protococcus salinus</name>
    <dbReference type="NCBI Taxonomy" id="3046"/>
    <lineage>
        <taxon>Eukaryota</taxon>
        <taxon>Viridiplantae</taxon>
        <taxon>Chlorophyta</taxon>
        <taxon>core chlorophytes</taxon>
        <taxon>Chlorophyceae</taxon>
        <taxon>CS clade</taxon>
        <taxon>Chlamydomonadales</taxon>
        <taxon>Dunaliellaceae</taxon>
        <taxon>Dunaliella</taxon>
    </lineage>
</organism>
<evidence type="ECO:0000313" key="3">
    <source>
        <dbReference type="Proteomes" id="UP000815325"/>
    </source>
</evidence>
<sequence length="427" mass="45733">MVELKLCTSVVDQVAADEPPESGCSLARIPQQQGLKPPPPSSESSQRLLKLTSNIRDQTAVDEAIEGRPSLARTSRQQHQLPPHHGSMGVAEMLALVRPPQVSAQSKAVEAGKEAKRGSSHQGDTLFVANQPKDVEVKKEAQSASSHQDTAPPDAPEPPPTSPPSQPPAPRAFTRSVSTRSVSFAQNVVDTPRHRRASALDLRRKSACDQREQAHSFKRRSLNREGGKEDSNATICRGRVRRSSSLARSLEQLQRVWNIEQLLGDGGGPTGSTQQQEQQQQQRRFTDGRRVRRNSSLARSLEQLQGFWNMEQLLGDGGGPSGGTQQQQQQRRFTDGGTAASARRMSTGPPGGCKEGIMVPSGGTVKPRNSKVTCIAAAFDPRAFTLKPGHMDRAPMPACRPCKLTPSAAAAVAAVACMQAGGAAAPA</sequence>
<evidence type="ECO:0000313" key="2">
    <source>
        <dbReference type="EMBL" id="KAF5831553.1"/>
    </source>
</evidence>
<keyword evidence="3" id="KW-1185">Reference proteome</keyword>